<dbReference type="InterPro" id="IPR014036">
    <property type="entry name" value="DeoR-like_C"/>
</dbReference>
<evidence type="ECO:0000256" key="2">
    <source>
        <dbReference type="ARBA" id="ARBA00023125"/>
    </source>
</evidence>
<dbReference type="Gene3D" id="1.10.10.10">
    <property type="entry name" value="Winged helix-like DNA-binding domain superfamily/Winged helix DNA-binding domain"/>
    <property type="match status" value="1"/>
</dbReference>
<dbReference type="PANTHER" id="PTHR30363:SF44">
    <property type="entry name" value="AGA OPERON TRANSCRIPTIONAL REPRESSOR-RELATED"/>
    <property type="match status" value="1"/>
</dbReference>
<dbReference type="KEGG" id="txy:Thexy_2044"/>
<dbReference type="InterPro" id="IPR036390">
    <property type="entry name" value="WH_DNA-bd_sf"/>
</dbReference>
<feature type="domain" description="HTH deoR-type" evidence="4">
    <location>
        <begin position="3"/>
        <end position="58"/>
    </location>
</feature>
<keyword evidence="2" id="KW-0238">DNA-binding</keyword>
<accession>F6BKB1</accession>
<evidence type="ECO:0000313" key="6">
    <source>
        <dbReference type="Proteomes" id="UP000007239"/>
    </source>
</evidence>
<keyword evidence="1" id="KW-0805">Transcription regulation</keyword>
<dbReference type="InterPro" id="IPR001034">
    <property type="entry name" value="DeoR_HTH"/>
</dbReference>
<sequence length="254" mass="28144">MLASTRRNKIKEILMKKKSVKVSELCEMFQVSDETIRRDLDELEREGLIERNYGGGVLKKNIVVPPLLFRMEENIEEKEKIANKAIDVIKEGMSIFLDAGSTTYQLARYINYKGLKNITVITNGLNIAAELARNTNITLHVTGGNLKNVNYSLIGPDAVEYVKKYNADIAFLAAAGVSLEKGFTTSDIFEAEVKRSMIGSSRTSIVVVDSSKFGKDAMVSFCNIGDVDRVITSGVQNMDVIDDLKNHVVIDLAN</sequence>
<gene>
    <name evidence="5" type="ordered locus">Thexy_2044</name>
</gene>
<dbReference type="Gene3D" id="3.40.50.1360">
    <property type="match status" value="1"/>
</dbReference>
<dbReference type="Pfam" id="PF08220">
    <property type="entry name" value="HTH_DeoR"/>
    <property type="match status" value="1"/>
</dbReference>
<organism evidence="5 6">
    <name type="scientific">Thermoanaerobacterium xylanolyticum (strain ATCC 49914 / DSM 7097 / LX-11)</name>
    <dbReference type="NCBI Taxonomy" id="858215"/>
    <lineage>
        <taxon>Bacteria</taxon>
        <taxon>Bacillati</taxon>
        <taxon>Bacillota</taxon>
        <taxon>Clostridia</taxon>
        <taxon>Thermoanaerobacterales</taxon>
        <taxon>Thermoanaerobacteraceae</taxon>
        <taxon>Thermoanaerobacterium</taxon>
    </lineage>
</organism>
<keyword evidence="6" id="KW-1185">Reference proteome</keyword>
<dbReference type="InterPro" id="IPR050313">
    <property type="entry name" value="Carb_Metab_HTH_regulators"/>
</dbReference>
<dbReference type="GO" id="GO:0003677">
    <property type="term" value="F:DNA binding"/>
    <property type="evidence" value="ECO:0007669"/>
    <property type="project" value="UniProtKB-KW"/>
</dbReference>
<dbReference type="PROSITE" id="PS00894">
    <property type="entry name" value="HTH_DEOR_1"/>
    <property type="match status" value="1"/>
</dbReference>
<dbReference type="SMART" id="SM01134">
    <property type="entry name" value="DeoRC"/>
    <property type="match status" value="1"/>
</dbReference>
<dbReference type="SMART" id="SM00420">
    <property type="entry name" value="HTH_DEOR"/>
    <property type="match status" value="1"/>
</dbReference>
<reference evidence="5" key="1">
    <citation type="submission" date="2011-05" db="EMBL/GenBank/DDBJ databases">
        <title>Complete sequence of Thermoanaerobacterium xylanolyticum LX-11.</title>
        <authorList>
            <consortium name="US DOE Joint Genome Institute"/>
            <person name="Lucas S."/>
            <person name="Han J."/>
            <person name="Lapidus A."/>
            <person name="Cheng J.-F."/>
            <person name="Goodwin L."/>
            <person name="Pitluck S."/>
            <person name="Peters L."/>
            <person name="Mikhailova N."/>
            <person name="Lu M."/>
            <person name="Han C."/>
            <person name="Tapia R."/>
            <person name="Land M."/>
            <person name="Hauser L."/>
            <person name="Kyrpides N."/>
            <person name="Ivanova N."/>
            <person name="Pagani I."/>
            <person name="Hemme C."/>
            <person name="Woyke T."/>
        </authorList>
    </citation>
    <scope>NUCLEOTIDE SEQUENCE</scope>
    <source>
        <strain evidence="5">LX-11</strain>
    </source>
</reference>
<dbReference type="InterPro" id="IPR036388">
    <property type="entry name" value="WH-like_DNA-bd_sf"/>
</dbReference>
<dbReference type="SUPFAM" id="SSF100950">
    <property type="entry name" value="NagB/RpiA/CoA transferase-like"/>
    <property type="match status" value="1"/>
</dbReference>
<dbReference type="GO" id="GO:0003700">
    <property type="term" value="F:DNA-binding transcription factor activity"/>
    <property type="evidence" value="ECO:0007669"/>
    <property type="project" value="InterPro"/>
</dbReference>
<dbReference type="InterPro" id="IPR037171">
    <property type="entry name" value="NagB/RpiA_transferase-like"/>
</dbReference>
<evidence type="ECO:0000313" key="5">
    <source>
        <dbReference type="EMBL" id="AEF18058.1"/>
    </source>
</evidence>
<dbReference type="Pfam" id="PF00455">
    <property type="entry name" value="DeoRC"/>
    <property type="match status" value="1"/>
</dbReference>
<dbReference type="HOGENOM" id="CLU_060699_1_4_9"/>
<evidence type="ECO:0000259" key="4">
    <source>
        <dbReference type="PROSITE" id="PS51000"/>
    </source>
</evidence>
<keyword evidence="3" id="KW-0804">Transcription</keyword>
<dbReference type="Proteomes" id="UP000007239">
    <property type="component" value="Chromosome"/>
</dbReference>
<dbReference type="AlphaFoldDB" id="F6BKB1"/>
<evidence type="ECO:0000256" key="3">
    <source>
        <dbReference type="ARBA" id="ARBA00023163"/>
    </source>
</evidence>
<dbReference type="PROSITE" id="PS51000">
    <property type="entry name" value="HTH_DEOR_2"/>
    <property type="match status" value="1"/>
</dbReference>
<dbReference type="RefSeq" id="WP_013788788.1">
    <property type="nucleotide sequence ID" value="NC_015555.1"/>
</dbReference>
<dbReference type="eggNOG" id="COG1349">
    <property type="taxonomic scope" value="Bacteria"/>
</dbReference>
<name>F6BKB1_THEXL</name>
<evidence type="ECO:0000256" key="1">
    <source>
        <dbReference type="ARBA" id="ARBA00023015"/>
    </source>
</evidence>
<dbReference type="EMBL" id="CP002739">
    <property type="protein sequence ID" value="AEF18058.1"/>
    <property type="molecule type" value="Genomic_DNA"/>
</dbReference>
<dbReference type="InterPro" id="IPR018356">
    <property type="entry name" value="Tscrpt_reg_HTH_DeoR_CS"/>
</dbReference>
<dbReference type="PRINTS" id="PR00037">
    <property type="entry name" value="HTHLACR"/>
</dbReference>
<protein>
    <submittedName>
        <fullName evidence="5">Transcriptional regulator, DeoR family</fullName>
    </submittedName>
</protein>
<proteinExistence type="predicted"/>
<dbReference type="STRING" id="858215.Thexy_2044"/>
<dbReference type="PANTHER" id="PTHR30363">
    <property type="entry name" value="HTH-TYPE TRANSCRIPTIONAL REGULATOR SRLR-RELATED"/>
    <property type="match status" value="1"/>
</dbReference>
<dbReference type="SUPFAM" id="SSF46785">
    <property type="entry name" value="Winged helix' DNA-binding domain"/>
    <property type="match status" value="1"/>
</dbReference>